<reference evidence="1 2" key="1">
    <citation type="journal article" date="2020" name="ISME J.">
        <title>Uncovering the hidden diversity of litter-decomposition mechanisms in mushroom-forming fungi.</title>
        <authorList>
            <person name="Floudas D."/>
            <person name="Bentzer J."/>
            <person name="Ahren D."/>
            <person name="Johansson T."/>
            <person name="Persson P."/>
            <person name="Tunlid A."/>
        </authorList>
    </citation>
    <scope>NUCLEOTIDE SEQUENCE [LARGE SCALE GENOMIC DNA]</scope>
    <source>
        <strain evidence="1 2">CBS 406.79</strain>
    </source>
</reference>
<proteinExistence type="predicted"/>
<dbReference type="OrthoDB" id="3066258at2759"/>
<evidence type="ECO:0000313" key="1">
    <source>
        <dbReference type="EMBL" id="KAF5388551.1"/>
    </source>
</evidence>
<dbReference type="Proteomes" id="UP000518752">
    <property type="component" value="Unassembled WGS sequence"/>
</dbReference>
<comment type="caution">
    <text evidence="1">The sequence shown here is derived from an EMBL/GenBank/DDBJ whole genome shotgun (WGS) entry which is preliminary data.</text>
</comment>
<sequence>MTPPIAKLNDCISISRHVHFDDELAKPPAGRPRMFIEHGLVYPRVAQLKGEADGRVTSFDLHWKLGTLSKAGNTNTIELAEVSVISLLPIYATEPTPMSFTPAEQATPRPCSMPKLPSTPLSNLLLGDSSRVHCNPPLLCSPRFFSDNSSLDGSSTCSSSSVSFSSSDSDA</sequence>
<protein>
    <submittedName>
        <fullName evidence="1">Uncharacterized protein</fullName>
    </submittedName>
</protein>
<evidence type="ECO:0000313" key="2">
    <source>
        <dbReference type="Proteomes" id="UP000518752"/>
    </source>
</evidence>
<keyword evidence="2" id="KW-1185">Reference proteome</keyword>
<dbReference type="AlphaFoldDB" id="A0A8H5MCF2"/>
<gene>
    <name evidence="1" type="ORF">D9757_004615</name>
</gene>
<name>A0A8H5MCF2_9AGAR</name>
<organism evidence="1 2">
    <name type="scientific">Collybiopsis confluens</name>
    <dbReference type="NCBI Taxonomy" id="2823264"/>
    <lineage>
        <taxon>Eukaryota</taxon>
        <taxon>Fungi</taxon>
        <taxon>Dikarya</taxon>
        <taxon>Basidiomycota</taxon>
        <taxon>Agaricomycotina</taxon>
        <taxon>Agaricomycetes</taxon>
        <taxon>Agaricomycetidae</taxon>
        <taxon>Agaricales</taxon>
        <taxon>Marasmiineae</taxon>
        <taxon>Omphalotaceae</taxon>
        <taxon>Collybiopsis</taxon>
    </lineage>
</organism>
<accession>A0A8H5MCF2</accession>
<dbReference type="EMBL" id="JAACJN010000029">
    <property type="protein sequence ID" value="KAF5388551.1"/>
    <property type="molecule type" value="Genomic_DNA"/>
</dbReference>